<proteinExistence type="predicted"/>
<feature type="transmembrane region" description="Helical" evidence="5">
    <location>
        <begin position="278"/>
        <end position="307"/>
    </location>
</feature>
<feature type="transmembrane region" description="Helical" evidence="5">
    <location>
        <begin position="30"/>
        <end position="50"/>
    </location>
</feature>
<feature type="domain" description="O-antigen ligase-related" evidence="6">
    <location>
        <begin position="242"/>
        <end position="369"/>
    </location>
</feature>
<name>A0ABY5M8D4_9ACTN</name>
<evidence type="ECO:0000313" key="7">
    <source>
        <dbReference type="EMBL" id="UUP14393.1"/>
    </source>
</evidence>
<sequence>MSRSRTAAERAGVVDVVASTSPDALRRPDAVTLITVYLLLLVVIPSRLTVAPLGAAGSPAQLVGLLALGWWIFYEVQRTTQDPPGARPVRVMYIATACAFFASYVVAMSRPIDGTESSSADLGMVATAAWGGVLLLTNDGVASWDRLYVLLRRLSLAGGAIALLGIVQFATGEALVDKISVPGLRANVDLTGIALRNGFNRPAGTALHPIEFGAAISMILPVALTMALNDRDRGAIRRWFPVVAIGFASGLSISRSALIASLVALVLLGVSWNPMRRLVGGLVVLVFGGAMFLTVPGLLGSLLGLFTGLGDDSSAQSRSGSYDIAGEFIARSPVFGRGLFTFLPRYRILDNQYLGLMIDVGILGLACFLGLIVAGMWCARAVRIHADDARTREIGQSLLAGIAGGACGFALFDGFSFPMAAGLFFLFLGLAGATWRLARTGPSS</sequence>
<protein>
    <submittedName>
        <fullName evidence="7">O-antigen ligase family protein</fullName>
    </submittedName>
</protein>
<evidence type="ECO:0000256" key="1">
    <source>
        <dbReference type="ARBA" id="ARBA00004141"/>
    </source>
</evidence>
<dbReference type="EMBL" id="CP102173">
    <property type="protein sequence ID" value="UUP14393.1"/>
    <property type="molecule type" value="Genomic_DNA"/>
</dbReference>
<dbReference type="RefSeq" id="WP_257125088.1">
    <property type="nucleotide sequence ID" value="NZ_CP102173.1"/>
</dbReference>
<dbReference type="GO" id="GO:0016874">
    <property type="term" value="F:ligase activity"/>
    <property type="evidence" value="ECO:0007669"/>
    <property type="project" value="UniProtKB-KW"/>
</dbReference>
<dbReference type="Pfam" id="PF04932">
    <property type="entry name" value="Wzy_C"/>
    <property type="match status" value="1"/>
</dbReference>
<comment type="subcellular location">
    <subcellularLocation>
        <location evidence="1">Membrane</location>
        <topology evidence="1">Multi-pass membrane protein</topology>
    </subcellularLocation>
</comment>
<dbReference type="PANTHER" id="PTHR37422">
    <property type="entry name" value="TEICHURONIC ACID BIOSYNTHESIS PROTEIN TUAE"/>
    <property type="match status" value="1"/>
</dbReference>
<keyword evidence="4 5" id="KW-0472">Membrane</keyword>
<reference evidence="7 8" key="1">
    <citation type="submission" date="2022-08" db="EMBL/GenBank/DDBJ databases">
        <title>novel species in genus Aeromicrobium.</title>
        <authorList>
            <person name="Ye L."/>
        </authorList>
    </citation>
    <scope>NUCLEOTIDE SEQUENCE [LARGE SCALE GENOMIC DNA]</scope>
    <source>
        <strain evidence="8">zg-Y1379</strain>
    </source>
</reference>
<dbReference type="InterPro" id="IPR051533">
    <property type="entry name" value="WaaL-like"/>
</dbReference>
<evidence type="ECO:0000256" key="3">
    <source>
        <dbReference type="ARBA" id="ARBA00022989"/>
    </source>
</evidence>
<feature type="transmembrane region" description="Helical" evidence="5">
    <location>
        <begin position="88"/>
        <end position="107"/>
    </location>
</feature>
<evidence type="ECO:0000256" key="4">
    <source>
        <dbReference type="ARBA" id="ARBA00023136"/>
    </source>
</evidence>
<feature type="transmembrane region" description="Helical" evidence="5">
    <location>
        <begin position="150"/>
        <end position="170"/>
    </location>
</feature>
<keyword evidence="8" id="KW-1185">Reference proteome</keyword>
<organism evidence="7 8">
    <name type="scientific">Aeromicrobium wangtongii</name>
    <dbReference type="NCBI Taxonomy" id="2969247"/>
    <lineage>
        <taxon>Bacteria</taxon>
        <taxon>Bacillati</taxon>
        <taxon>Actinomycetota</taxon>
        <taxon>Actinomycetes</taxon>
        <taxon>Propionibacteriales</taxon>
        <taxon>Nocardioidaceae</taxon>
        <taxon>Aeromicrobium</taxon>
    </lineage>
</organism>
<feature type="transmembrane region" description="Helical" evidence="5">
    <location>
        <begin position="360"/>
        <end position="382"/>
    </location>
</feature>
<dbReference type="PANTHER" id="PTHR37422:SF13">
    <property type="entry name" value="LIPOPOLYSACCHARIDE BIOSYNTHESIS PROTEIN PA4999-RELATED"/>
    <property type="match status" value="1"/>
</dbReference>
<feature type="transmembrane region" description="Helical" evidence="5">
    <location>
        <begin position="239"/>
        <end position="272"/>
    </location>
</feature>
<evidence type="ECO:0000256" key="2">
    <source>
        <dbReference type="ARBA" id="ARBA00022692"/>
    </source>
</evidence>
<keyword evidence="7" id="KW-0436">Ligase</keyword>
<gene>
    <name evidence="7" type="ORF">NQV15_03495</name>
</gene>
<accession>A0ABY5M8D4</accession>
<dbReference type="Proteomes" id="UP001316184">
    <property type="component" value="Chromosome"/>
</dbReference>
<dbReference type="InterPro" id="IPR007016">
    <property type="entry name" value="O-antigen_ligase-rel_domated"/>
</dbReference>
<keyword evidence="2 5" id="KW-0812">Transmembrane</keyword>
<evidence type="ECO:0000256" key="5">
    <source>
        <dbReference type="SAM" id="Phobius"/>
    </source>
</evidence>
<feature type="transmembrane region" description="Helical" evidence="5">
    <location>
        <begin position="394"/>
        <end position="412"/>
    </location>
</feature>
<feature type="transmembrane region" description="Helical" evidence="5">
    <location>
        <begin position="119"/>
        <end position="138"/>
    </location>
</feature>
<evidence type="ECO:0000259" key="6">
    <source>
        <dbReference type="Pfam" id="PF04932"/>
    </source>
</evidence>
<feature type="transmembrane region" description="Helical" evidence="5">
    <location>
        <begin position="56"/>
        <end position="76"/>
    </location>
</feature>
<keyword evidence="3 5" id="KW-1133">Transmembrane helix</keyword>
<evidence type="ECO:0000313" key="8">
    <source>
        <dbReference type="Proteomes" id="UP001316184"/>
    </source>
</evidence>
<feature type="transmembrane region" description="Helical" evidence="5">
    <location>
        <begin position="206"/>
        <end position="227"/>
    </location>
</feature>
<feature type="transmembrane region" description="Helical" evidence="5">
    <location>
        <begin position="418"/>
        <end position="438"/>
    </location>
</feature>